<dbReference type="Pfam" id="PF03083">
    <property type="entry name" value="MtN3_slv"/>
    <property type="match status" value="1"/>
</dbReference>
<dbReference type="InterPro" id="IPR002885">
    <property type="entry name" value="PPR_rpt"/>
</dbReference>
<organism evidence="4 5">
    <name type="scientific">Rehmannia glutinosa</name>
    <name type="common">Chinese foxglove</name>
    <dbReference type="NCBI Taxonomy" id="99300"/>
    <lineage>
        <taxon>Eukaryota</taxon>
        <taxon>Viridiplantae</taxon>
        <taxon>Streptophyta</taxon>
        <taxon>Embryophyta</taxon>
        <taxon>Tracheophyta</taxon>
        <taxon>Spermatophyta</taxon>
        <taxon>Magnoliopsida</taxon>
        <taxon>eudicotyledons</taxon>
        <taxon>Gunneridae</taxon>
        <taxon>Pentapetalae</taxon>
        <taxon>asterids</taxon>
        <taxon>lamiids</taxon>
        <taxon>Lamiales</taxon>
        <taxon>Orobanchaceae</taxon>
        <taxon>Rehmannieae</taxon>
        <taxon>Rehmannia</taxon>
    </lineage>
</organism>
<keyword evidence="3" id="KW-1133">Transmembrane helix</keyword>
<accession>A0ABR0VAI2</accession>
<feature type="transmembrane region" description="Helical" evidence="3">
    <location>
        <begin position="730"/>
        <end position="749"/>
    </location>
</feature>
<keyword evidence="3" id="KW-0812">Transmembrane</keyword>
<feature type="transmembrane region" description="Helical" evidence="3">
    <location>
        <begin position="650"/>
        <end position="669"/>
    </location>
</feature>
<keyword evidence="1" id="KW-0677">Repeat</keyword>
<feature type="repeat" description="PPR" evidence="2">
    <location>
        <begin position="391"/>
        <end position="425"/>
    </location>
</feature>
<dbReference type="Pfam" id="PF13041">
    <property type="entry name" value="PPR_2"/>
    <property type="match status" value="3"/>
</dbReference>
<keyword evidence="5" id="KW-1185">Reference proteome</keyword>
<evidence type="ECO:0008006" key="6">
    <source>
        <dbReference type="Google" id="ProtNLM"/>
    </source>
</evidence>
<dbReference type="InterPro" id="IPR046960">
    <property type="entry name" value="PPR_At4g14850-like_plant"/>
</dbReference>
<feature type="transmembrane region" description="Helical" evidence="3">
    <location>
        <begin position="708"/>
        <end position="724"/>
    </location>
</feature>
<dbReference type="Pfam" id="PF20430">
    <property type="entry name" value="Eplus_motif"/>
    <property type="match status" value="1"/>
</dbReference>
<dbReference type="Proteomes" id="UP001318860">
    <property type="component" value="Unassembled WGS sequence"/>
</dbReference>
<evidence type="ECO:0000256" key="2">
    <source>
        <dbReference type="PROSITE-ProRule" id="PRU00708"/>
    </source>
</evidence>
<feature type="transmembrane region" description="Helical" evidence="3">
    <location>
        <begin position="681"/>
        <end position="701"/>
    </location>
</feature>
<comment type="caution">
    <text evidence="4">The sequence shown here is derived from an EMBL/GenBank/DDBJ whole genome shotgun (WGS) entry which is preliminary data.</text>
</comment>
<gene>
    <name evidence="4" type="ORF">DH2020_035187</name>
</gene>
<evidence type="ECO:0000313" key="4">
    <source>
        <dbReference type="EMBL" id="KAK6131069.1"/>
    </source>
</evidence>
<dbReference type="NCBIfam" id="TIGR00756">
    <property type="entry name" value="PPR"/>
    <property type="match status" value="7"/>
</dbReference>
<feature type="repeat" description="PPR" evidence="2">
    <location>
        <begin position="227"/>
        <end position="261"/>
    </location>
</feature>
<dbReference type="PROSITE" id="PS51375">
    <property type="entry name" value="PPR"/>
    <property type="match status" value="5"/>
</dbReference>
<reference evidence="4 5" key="1">
    <citation type="journal article" date="2021" name="Comput. Struct. Biotechnol. J.">
        <title>De novo genome assembly of the potent medicinal plant Rehmannia glutinosa using nanopore technology.</title>
        <authorList>
            <person name="Ma L."/>
            <person name="Dong C."/>
            <person name="Song C."/>
            <person name="Wang X."/>
            <person name="Zheng X."/>
            <person name="Niu Y."/>
            <person name="Chen S."/>
            <person name="Feng W."/>
        </authorList>
    </citation>
    <scope>NUCLEOTIDE SEQUENCE [LARGE SCALE GENOMIC DNA]</scope>
    <source>
        <strain evidence="4">DH-2019</strain>
    </source>
</reference>
<keyword evidence="3" id="KW-0472">Membrane</keyword>
<dbReference type="EMBL" id="JABTTQ020001478">
    <property type="protein sequence ID" value="KAK6131069.1"/>
    <property type="molecule type" value="Genomic_DNA"/>
</dbReference>
<evidence type="ECO:0000256" key="3">
    <source>
        <dbReference type="SAM" id="Phobius"/>
    </source>
</evidence>
<dbReference type="SUPFAM" id="SSF48452">
    <property type="entry name" value="TPR-like"/>
    <property type="match status" value="2"/>
</dbReference>
<feature type="repeat" description="PPR" evidence="2">
    <location>
        <begin position="426"/>
        <end position="461"/>
    </location>
</feature>
<evidence type="ECO:0000313" key="5">
    <source>
        <dbReference type="Proteomes" id="UP001318860"/>
    </source>
</evidence>
<dbReference type="PANTHER" id="PTHR47926:SF531">
    <property type="entry name" value="TETRATRICOPEPTIDE REPEAT SUPERFAMILY PROTEIN"/>
    <property type="match status" value="1"/>
</dbReference>
<dbReference type="InterPro" id="IPR004316">
    <property type="entry name" value="SWEET_rpt"/>
</dbReference>
<dbReference type="Pfam" id="PF01535">
    <property type="entry name" value="PPR"/>
    <property type="match status" value="4"/>
</dbReference>
<dbReference type="PANTHER" id="PTHR47926">
    <property type="entry name" value="PENTATRICOPEPTIDE REPEAT-CONTAINING PROTEIN"/>
    <property type="match status" value="1"/>
</dbReference>
<dbReference type="Gene3D" id="1.20.1280.290">
    <property type="match status" value="1"/>
</dbReference>
<proteinExistence type="predicted"/>
<dbReference type="Gene3D" id="1.25.40.10">
    <property type="entry name" value="Tetratricopeptide repeat domain"/>
    <property type="match status" value="4"/>
</dbReference>
<feature type="repeat" description="PPR" evidence="2">
    <location>
        <begin position="165"/>
        <end position="199"/>
    </location>
</feature>
<sequence>MEEKLSLILLKCKTIKQLKQTHLQVLINGLKDSNFLATKLLSLSSDFISVDYANKIFQDVRTPNLICYNTLIKCSIGKSHKIATNAYNKMRELDISSNSFTFTFLLRCFESFHKLEGGEMVHGHVLKMGFESSMFVMNTLLNLYAKCGGNLCIVRKLFEEMPDTDVVSWNTMIKTFMSYGEIDSAMRLFESMLERNLVTWNSVVSGLVKGGNMELANKVFQQMPERNSVSWNVMISGHIKLGDLKSAKDIFDKMPERSVVSWTTMVSGYAMTGDIQSARTIFNQMPAKNVISWNAMIAGCVNSHMFDEALSVFHHMLIDGKCKPDQTTLISTLSACTHLNSLEHGKWIESYIRKHKFELSLPLGNALIDMFAKCGDLENAKIIFQKMSEKCVITWTTMISGLAVNGHCIEALKLFDSMCSEGLKPDDVIFIAVLSACTHGGLVEEGERLFNHMVHDFGIEPRIEHYGCMVDILGRAGRIEEAIRFTEEILDQDPNNPSYLKLITNLSSSAGQWEDALNFRIATRDQETGKVPGCSSIQVGESVHEFVARDTSHPQRKEVYRALRSLNRHLKPIHHFASDHEKLKAEGPILGNATGLFLFLSPTVTFKSIMAKRSTEQFSGIPYVMTLLNCLLAAWYGLPFITSNNYLVSGINVAGVVIESIYVLIFLLFAPKKEKANILRLVASILVLFSAVALVSIFAFHKENQRKLLCGFALTIFSIIMYASPLSVMVPNAFGSVLGAMQLTLYAIYCKNKGETKKATMNGSLENGLSNSYELQKQPNCS</sequence>
<evidence type="ECO:0000256" key="1">
    <source>
        <dbReference type="ARBA" id="ARBA00022737"/>
    </source>
</evidence>
<dbReference type="InterPro" id="IPR046849">
    <property type="entry name" value="E2_motif"/>
</dbReference>
<name>A0ABR0VAI2_REHGL</name>
<dbReference type="InterPro" id="IPR011990">
    <property type="entry name" value="TPR-like_helical_dom_sf"/>
</dbReference>
<feature type="repeat" description="PPR" evidence="2">
    <location>
        <begin position="289"/>
        <end position="324"/>
    </location>
</feature>
<feature type="transmembrane region" description="Helical" evidence="3">
    <location>
        <begin position="620"/>
        <end position="638"/>
    </location>
</feature>
<protein>
    <recommendedName>
        <fullName evidence="6">Pentatricopeptide repeat-containing protein</fullName>
    </recommendedName>
</protein>